<gene>
    <name evidence="8" type="ORF">RI543_003963</name>
</gene>
<feature type="region of interest" description="Disordered" evidence="6">
    <location>
        <begin position="43"/>
        <end position="63"/>
    </location>
</feature>
<dbReference type="InterPro" id="IPR016087">
    <property type="entry name" value="Chalcone_isomerase"/>
</dbReference>
<evidence type="ECO:0000313" key="8">
    <source>
        <dbReference type="EMBL" id="KAK5778304.1"/>
    </source>
</evidence>
<feature type="compositionally biased region" description="Low complexity" evidence="6">
    <location>
        <begin position="47"/>
        <end position="63"/>
    </location>
</feature>
<dbReference type="Pfam" id="PF16035">
    <property type="entry name" value="Chalcone_2"/>
    <property type="match status" value="1"/>
</dbReference>
<dbReference type="Gene3D" id="3.50.70.10">
    <property type="match status" value="1"/>
</dbReference>
<dbReference type="EMBL" id="JAWIZZ010000053">
    <property type="protein sequence ID" value="KAK5778304.1"/>
    <property type="molecule type" value="Genomic_DNA"/>
</dbReference>
<dbReference type="GO" id="GO:0016872">
    <property type="term" value="F:intramolecular lyase activity"/>
    <property type="evidence" value="ECO:0007669"/>
    <property type="project" value="InterPro"/>
</dbReference>
<evidence type="ECO:0000259" key="7">
    <source>
        <dbReference type="Pfam" id="PF16035"/>
    </source>
</evidence>
<evidence type="ECO:0000313" key="9">
    <source>
        <dbReference type="Proteomes" id="UP001306508"/>
    </source>
</evidence>
<evidence type="ECO:0000256" key="2">
    <source>
        <dbReference type="ARBA" id="ARBA00009111"/>
    </source>
</evidence>
<keyword evidence="5" id="KW-0496">Mitochondrion</keyword>
<comment type="subcellular location">
    <subcellularLocation>
        <location evidence="1">Mitochondrion</location>
    </subcellularLocation>
</comment>
<comment type="caution">
    <text evidence="8">The sequence shown here is derived from an EMBL/GenBank/DDBJ whole genome shotgun (WGS) entry which is preliminary data.</text>
</comment>
<accession>A0AAN7ZRM6</accession>
<dbReference type="InterPro" id="IPR016088">
    <property type="entry name" value="Chalcone_isomerase_3-sand"/>
</dbReference>
<dbReference type="PANTHER" id="PTHR47284:SF3">
    <property type="entry name" value="FATTY-ACID-BINDING PROTEIN 2"/>
    <property type="match status" value="1"/>
</dbReference>
<dbReference type="Proteomes" id="UP001306508">
    <property type="component" value="Unassembled WGS sequence"/>
</dbReference>
<proteinExistence type="inferred from homology"/>
<keyword evidence="4" id="KW-0809">Transit peptide</keyword>
<keyword evidence="9" id="KW-1185">Reference proteome</keyword>
<evidence type="ECO:0000256" key="4">
    <source>
        <dbReference type="ARBA" id="ARBA00022946"/>
    </source>
</evidence>
<feature type="domain" description="Chalcone isomerase" evidence="7">
    <location>
        <begin position="120"/>
        <end position="328"/>
    </location>
</feature>
<evidence type="ECO:0000256" key="6">
    <source>
        <dbReference type="SAM" id="MobiDB-lite"/>
    </source>
</evidence>
<dbReference type="GO" id="GO:0005739">
    <property type="term" value="C:mitochondrion"/>
    <property type="evidence" value="ECO:0007669"/>
    <property type="project" value="UniProtKB-SubCell"/>
</dbReference>
<dbReference type="AlphaFoldDB" id="A0AAN7ZRM6"/>
<name>A0AAN7ZRM6_9SACH</name>
<protein>
    <recommendedName>
        <fullName evidence="3">Altered inheritance of mitochondria protein 18, mitochondrial</fullName>
    </recommendedName>
</protein>
<dbReference type="SUPFAM" id="SSF54626">
    <property type="entry name" value="Chalcone isomerase"/>
    <property type="match status" value="1"/>
</dbReference>
<organism evidence="8 9">
    <name type="scientific">Arxiozyma heterogenica</name>
    <dbReference type="NCBI Taxonomy" id="278026"/>
    <lineage>
        <taxon>Eukaryota</taxon>
        <taxon>Fungi</taxon>
        <taxon>Dikarya</taxon>
        <taxon>Ascomycota</taxon>
        <taxon>Saccharomycotina</taxon>
        <taxon>Saccharomycetes</taxon>
        <taxon>Saccharomycetales</taxon>
        <taxon>Saccharomycetaceae</taxon>
        <taxon>Arxiozyma</taxon>
    </lineage>
</organism>
<evidence type="ECO:0000256" key="3">
    <source>
        <dbReference type="ARBA" id="ARBA00018755"/>
    </source>
</evidence>
<evidence type="ECO:0000256" key="5">
    <source>
        <dbReference type="ARBA" id="ARBA00023128"/>
    </source>
</evidence>
<evidence type="ECO:0000256" key="1">
    <source>
        <dbReference type="ARBA" id="ARBA00004173"/>
    </source>
</evidence>
<reference evidence="9" key="1">
    <citation type="submission" date="2023-07" db="EMBL/GenBank/DDBJ databases">
        <title>A draft genome of Kazachstania heterogenica Y-27499.</title>
        <authorList>
            <person name="Donic C."/>
            <person name="Kralova J.S."/>
            <person name="Fidel L."/>
            <person name="Ben-Dor S."/>
            <person name="Jung S."/>
        </authorList>
    </citation>
    <scope>NUCLEOTIDE SEQUENCE [LARGE SCALE GENOMIC DNA]</scope>
    <source>
        <strain evidence="9">Y27499</strain>
    </source>
</reference>
<comment type="similarity">
    <text evidence="2">Belongs to the AIM18/AIM46 family.</text>
</comment>
<dbReference type="PANTHER" id="PTHR47284">
    <property type="entry name" value="FATTY-ACID-BINDING PROTEIN 2"/>
    <property type="match status" value="1"/>
</dbReference>
<dbReference type="InterPro" id="IPR036298">
    <property type="entry name" value="Chalcone_isomerase_sf"/>
</dbReference>
<sequence>MIATRLSVLRQFNTTLLRKSLNSTNNNTFKVITRLNFSTKPVLHNTSSPSPSPSSSPSSGSSSNRKKKFFIGLASLAALGICYRWYTGKCPRDCDFISVHEDLKPYATHLNTKDIPFQHNYTLLGSGVRTLSISSYKVYGMGIYIADDDLPLVSKVLDTTYLSTTFIDDPEFKNLSHKQKIKLALNDPVKSEIIINSLLDAGVRFLIEMTPIIRSNLTFVREGGIVKCLKSSPEYTNPSKYPGARDLINAGVDEVRKAFTQKGSLVVNDDLIMELKKDNVLQFYYYNVKKNKFFVMGQVNEPLIGKILFRSYLSANKPLCEDARQNFVNEITELI</sequence>